<gene>
    <name evidence="2" type="ORF">AVDCRST_MAG89-1036</name>
</gene>
<dbReference type="AlphaFoldDB" id="A0A6J4KLW2"/>
<evidence type="ECO:0000313" key="2">
    <source>
        <dbReference type="EMBL" id="CAA9309657.1"/>
    </source>
</evidence>
<evidence type="ECO:0000256" key="1">
    <source>
        <dbReference type="SAM" id="MobiDB-lite"/>
    </source>
</evidence>
<evidence type="ECO:0008006" key="3">
    <source>
        <dbReference type="Google" id="ProtNLM"/>
    </source>
</evidence>
<name>A0A6J4KLW2_9BACT</name>
<protein>
    <recommendedName>
        <fullName evidence="3">Phage shock protein A</fullName>
    </recommendedName>
</protein>
<accession>A0A6J4KLW2</accession>
<proteinExistence type="predicted"/>
<reference evidence="2" key="1">
    <citation type="submission" date="2020-02" db="EMBL/GenBank/DDBJ databases">
        <authorList>
            <person name="Meier V. D."/>
        </authorList>
    </citation>
    <scope>NUCLEOTIDE SEQUENCE</scope>
    <source>
        <strain evidence="2">AVDCRST_MAG89</strain>
    </source>
</reference>
<organism evidence="2">
    <name type="scientific">uncultured Gemmatimonadota bacterium</name>
    <dbReference type="NCBI Taxonomy" id="203437"/>
    <lineage>
        <taxon>Bacteria</taxon>
        <taxon>Pseudomonadati</taxon>
        <taxon>Gemmatimonadota</taxon>
        <taxon>environmental samples</taxon>
    </lineage>
</organism>
<feature type="region of interest" description="Disordered" evidence="1">
    <location>
        <begin position="173"/>
        <end position="199"/>
    </location>
</feature>
<sequence>MLKDLGALLHRALDRFKAEAGKRDPEDQIAELLGGMRREMVDARTLVSELKQAAAGARTELAREQQRLTDCLRRRELAAKIGDEETIRVADEFAARHREAVGVLEAKVRASGAELQLRTREADELAERYRQADARRFALLAELRRAGAHGRAEREMAGLEGDFDRFAEQIDDQARRTEAAGEVERRLDELKRRAGTEPR</sequence>
<dbReference type="EMBL" id="CADCTV010000227">
    <property type="protein sequence ID" value="CAA9309657.1"/>
    <property type="molecule type" value="Genomic_DNA"/>
</dbReference>